<dbReference type="SUPFAM" id="SSF47672">
    <property type="entry name" value="Transferrin receptor-like dimerisation domain"/>
    <property type="match status" value="1"/>
</dbReference>
<name>M7BME2_CHEMY</name>
<sequence>MPASVLGEGAKALPISTRIPTHLQMQKHTVTPPQQDLQWSPWWAKGLIAAESSRIYFQGEGGESVEDMNSACDQLDIRQLLAMASRLRDSAELFQSDEMRPANDPKERAPIRVRMLNDVLRGLEQNFLVHQAPPGFYSMTLCSGIVAVLVPEHERHKMELRAGLHYGEIDAAAIDAAGFNLAGLVKTR</sequence>
<evidence type="ECO:0000313" key="2">
    <source>
        <dbReference type="Proteomes" id="UP000031443"/>
    </source>
</evidence>
<dbReference type="EMBL" id="KB519805">
    <property type="protein sequence ID" value="EMP38404.1"/>
    <property type="molecule type" value="Genomic_DNA"/>
</dbReference>
<dbReference type="AlphaFoldDB" id="M7BME2"/>
<dbReference type="Proteomes" id="UP000031443">
    <property type="component" value="Unassembled WGS sequence"/>
</dbReference>
<accession>M7BME2</accession>
<proteinExistence type="predicted"/>
<dbReference type="STRING" id="8469.M7BME2"/>
<evidence type="ECO:0000313" key="1">
    <source>
        <dbReference type="EMBL" id="EMP38404.1"/>
    </source>
</evidence>
<protein>
    <submittedName>
        <fullName evidence="1">Inactive N-acetylated-alpha-linked acidic dipeptidase-like protein 2</fullName>
    </submittedName>
</protein>
<gene>
    <name evidence="1" type="ORF">UY3_04393</name>
</gene>
<organism evidence="1 2">
    <name type="scientific">Chelonia mydas</name>
    <name type="common">Green sea-turtle</name>
    <name type="synonym">Chelonia agassizi</name>
    <dbReference type="NCBI Taxonomy" id="8469"/>
    <lineage>
        <taxon>Eukaryota</taxon>
        <taxon>Metazoa</taxon>
        <taxon>Chordata</taxon>
        <taxon>Craniata</taxon>
        <taxon>Vertebrata</taxon>
        <taxon>Euteleostomi</taxon>
        <taxon>Archelosauria</taxon>
        <taxon>Testudinata</taxon>
        <taxon>Testudines</taxon>
        <taxon>Cryptodira</taxon>
        <taxon>Durocryptodira</taxon>
        <taxon>Americhelydia</taxon>
        <taxon>Chelonioidea</taxon>
        <taxon>Cheloniidae</taxon>
        <taxon>Chelonia</taxon>
    </lineage>
</organism>
<reference evidence="2" key="1">
    <citation type="journal article" date="2013" name="Nat. Genet.">
        <title>The draft genomes of soft-shell turtle and green sea turtle yield insights into the development and evolution of the turtle-specific body plan.</title>
        <authorList>
            <person name="Wang Z."/>
            <person name="Pascual-Anaya J."/>
            <person name="Zadissa A."/>
            <person name="Li W."/>
            <person name="Niimura Y."/>
            <person name="Huang Z."/>
            <person name="Li C."/>
            <person name="White S."/>
            <person name="Xiong Z."/>
            <person name="Fang D."/>
            <person name="Wang B."/>
            <person name="Ming Y."/>
            <person name="Chen Y."/>
            <person name="Zheng Y."/>
            <person name="Kuraku S."/>
            <person name="Pignatelli M."/>
            <person name="Herrero J."/>
            <person name="Beal K."/>
            <person name="Nozawa M."/>
            <person name="Li Q."/>
            <person name="Wang J."/>
            <person name="Zhang H."/>
            <person name="Yu L."/>
            <person name="Shigenobu S."/>
            <person name="Wang J."/>
            <person name="Liu J."/>
            <person name="Flicek P."/>
            <person name="Searle S."/>
            <person name="Wang J."/>
            <person name="Kuratani S."/>
            <person name="Yin Y."/>
            <person name="Aken B."/>
            <person name="Zhang G."/>
            <person name="Irie N."/>
        </authorList>
    </citation>
    <scope>NUCLEOTIDE SEQUENCE [LARGE SCALE GENOMIC DNA]</scope>
</reference>
<dbReference type="InterPro" id="IPR036757">
    <property type="entry name" value="TFR-like_dimer_dom_sf"/>
</dbReference>
<dbReference type="eggNOG" id="KOG2195">
    <property type="taxonomic scope" value="Eukaryota"/>
</dbReference>
<keyword evidence="2" id="KW-1185">Reference proteome</keyword>